<dbReference type="InterPro" id="IPR036013">
    <property type="entry name" value="Band_7/SPFH_dom_sf"/>
</dbReference>
<dbReference type="CDD" id="cd03408">
    <property type="entry name" value="SPFH_like_u1"/>
    <property type="match status" value="1"/>
</dbReference>
<feature type="region of interest" description="Disordered" evidence="1">
    <location>
        <begin position="299"/>
        <end position="327"/>
    </location>
</feature>
<dbReference type="InterPro" id="IPR059113">
    <property type="entry name" value="Znf_ribbon"/>
</dbReference>
<dbReference type="InterPro" id="IPR033880">
    <property type="entry name" value="SPFH_YdjI"/>
</dbReference>
<feature type="domain" description="SPFH" evidence="3">
    <location>
        <begin position="24"/>
        <end position="228"/>
    </location>
</feature>
<dbReference type="Pfam" id="PF13248">
    <property type="entry name" value="Zn_ribbon_3"/>
    <property type="match status" value="1"/>
</dbReference>
<dbReference type="AlphaFoldDB" id="A0A285PPL8"/>
<dbReference type="KEGG" id="ehl:EHLA_0811"/>
<gene>
    <name evidence="4" type="ORF">EHLA_0811</name>
</gene>
<proteinExistence type="predicted"/>
<dbReference type="SUPFAM" id="SSF117892">
    <property type="entry name" value="Band 7/SPFH domain"/>
    <property type="match status" value="1"/>
</dbReference>
<name>A0A285PPL8_9FIRM</name>
<feature type="compositionally biased region" description="Low complexity" evidence="1">
    <location>
        <begin position="299"/>
        <end position="323"/>
    </location>
</feature>
<accession>A0A285PPL8</accession>
<dbReference type="EMBL" id="LT907978">
    <property type="protein sequence ID" value="SOB71558.1"/>
    <property type="molecule type" value="Genomic_DNA"/>
</dbReference>
<feature type="domain" description="Putative zinc-ribbon" evidence="2">
    <location>
        <begin position="326"/>
        <end position="346"/>
    </location>
</feature>
<evidence type="ECO:0000313" key="4">
    <source>
        <dbReference type="EMBL" id="SOB71558.1"/>
    </source>
</evidence>
<dbReference type="PANTHER" id="PTHR37826:SF2">
    <property type="entry name" value="ZINC-RIBBON DOMAIN-CONTAINING PROTEIN"/>
    <property type="match status" value="1"/>
</dbReference>
<evidence type="ECO:0000259" key="3">
    <source>
        <dbReference type="Pfam" id="PF13421"/>
    </source>
</evidence>
<dbReference type="RefSeq" id="WP_096239411.1">
    <property type="nucleotide sequence ID" value="NZ_LT907978.1"/>
</dbReference>
<evidence type="ECO:0000256" key="1">
    <source>
        <dbReference type="SAM" id="MobiDB-lite"/>
    </source>
</evidence>
<protein>
    <submittedName>
        <fullName evidence="4">Consensus disorder prediction</fullName>
    </submittedName>
</protein>
<dbReference type="PANTHER" id="PTHR37826">
    <property type="entry name" value="FLOTILLIN BAND_7_5 DOMAIN PROTEIN"/>
    <property type="match status" value="1"/>
</dbReference>
<evidence type="ECO:0000259" key="2">
    <source>
        <dbReference type="Pfam" id="PF13248"/>
    </source>
</evidence>
<dbReference type="Pfam" id="PF13421">
    <property type="entry name" value="Band_7_1"/>
    <property type="match status" value="1"/>
</dbReference>
<organism evidence="4 5">
    <name type="scientific">Anaerobutyricum hallii</name>
    <dbReference type="NCBI Taxonomy" id="39488"/>
    <lineage>
        <taxon>Bacteria</taxon>
        <taxon>Bacillati</taxon>
        <taxon>Bacillota</taxon>
        <taxon>Clostridia</taxon>
        <taxon>Lachnospirales</taxon>
        <taxon>Lachnospiraceae</taxon>
        <taxon>Anaerobutyricum</taxon>
    </lineage>
</organism>
<keyword evidence="5" id="KW-1185">Reference proteome</keyword>
<dbReference type="STRING" id="39488.ERS852450_02960"/>
<sequence length="348" mass="38573">MGLFKNQLANVVEWEEYRDDVIFYKWNNSEIKKGSRLIIRPGQDAIFLYNGVTEGVFEKEGNYDIESDIMPFLSTLKGFKFGFNSGIRAEVIFINTKEFTMKWGTKQAVNLPTPALPGGMPIRANGTFQFKVGSYQMLIDKVAGIKKQYTTEEVRERVLSVLNQLLLRWIVREGKDMFNIQANAVEISEGIMGELNTELEKIGLAATGFQIDSVSYPEEVQEMVTKVAGQSMVGDMGRYQQMAMIDAMTNTSNNGGGNNMAADMASMQMGMMMGQQMVNQMQNAMQGQNNQNIAQGQVQNTASNVQPQSQPQPQAEQPAGGVPNFCPNCGQKTEGSKFCPNCGQKLVP</sequence>
<evidence type="ECO:0000313" key="5">
    <source>
        <dbReference type="Proteomes" id="UP000217549"/>
    </source>
</evidence>
<reference evidence="5" key="1">
    <citation type="submission" date="2017-09" db="EMBL/GenBank/DDBJ databases">
        <authorList>
            <person name="Shetty A S."/>
        </authorList>
    </citation>
    <scope>NUCLEOTIDE SEQUENCE [LARGE SCALE GENOMIC DNA]</scope>
</reference>
<dbReference type="Proteomes" id="UP000217549">
    <property type="component" value="Chromosome I"/>
</dbReference>